<name>A0A4C1ZA98_EUMVA</name>
<evidence type="ECO:0000313" key="3">
    <source>
        <dbReference type="Proteomes" id="UP000299102"/>
    </source>
</evidence>
<dbReference type="AlphaFoldDB" id="A0A4C1ZA98"/>
<evidence type="ECO:0000313" key="2">
    <source>
        <dbReference type="EMBL" id="GBP85711.1"/>
    </source>
</evidence>
<dbReference type="Proteomes" id="UP000299102">
    <property type="component" value="Unassembled WGS sequence"/>
</dbReference>
<evidence type="ECO:0000256" key="1">
    <source>
        <dbReference type="SAM" id="MobiDB-lite"/>
    </source>
</evidence>
<comment type="caution">
    <text evidence="2">The sequence shown here is derived from an EMBL/GenBank/DDBJ whole genome shotgun (WGS) entry which is preliminary data.</text>
</comment>
<accession>A0A4C1ZA98</accession>
<dbReference type="EMBL" id="BGZK01001754">
    <property type="protein sequence ID" value="GBP85711.1"/>
    <property type="molecule type" value="Genomic_DNA"/>
</dbReference>
<feature type="region of interest" description="Disordered" evidence="1">
    <location>
        <begin position="47"/>
        <end position="70"/>
    </location>
</feature>
<protein>
    <submittedName>
        <fullName evidence="2">Uncharacterized protein</fullName>
    </submittedName>
</protein>
<organism evidence="2 3">
    <name type="scientific">Eumeta variegata</name>
    <name type="common">Bagworm moth</name>
    <name type="synonym">Eumeta japonica</name>
    <dbReference type="NCBI Taxonomy" id="151549"/>
    <lineage>
        <taxon>Eukaryota</taxon>
        <taxon>Metazoa</taxon>
        <taxon>Ecdysozoa</taxon>
        <taxon>Arthropoda</taxon>
        <taxon>Hexapoda</taxon>
        <taxon>Insecta</taxon>
        <taxon>Pterygota</taxon>
        <taxon>Neoptera</taxon>
        <taxon>Endopterygota</taxon>
        <taxon>Lepidoptera</taxon>
        <taxon>Glossata</taxon>
        <taxon>Ditrysia</taxon>
        <taxon>Tineoidea</taxon>
        <taxon>Psychidae</taxon>
        <taxon>Oiketicinae</taxon>
        <taxon>Eumeta</taxon>
    </lineage>
</organism>
<sequence>MDDDIKDGGSMQPTMYVRNIKTVLKRTAARPRNCELQIERRITHVIASQHSSDTASLPECDHPPRHPPAV</sequence>
<proteinExistence type="predicted"/>
<keyword evidence="3" id="KW-1185">Reference proteome</keyword>
<reference evidence="2 3" key="1">
    <citation type="journal article" date="2019" name="Commun. Biol.">
        <title>The bagworm genome reveals a unique fibroin gene that provides high tensile strength.</title>
        <authorList>
            <person name="Kono N."/>
            <person name="Nakamura H."/>
            <person name="Ohtoshi R."/>
            <person name="Tomita M."/>
            <person name="Numata K."/>
            <person name="Arakawa K."/>
        </authorList>
    </citation>
    <scope>NUCLEOTIDE SEQUENCE [LARGE SCALE GENOMIC DNA]</scope>
</reference>
<gene>
    <name evidence="2" type="ORF">EVAR_58754_1</name>
</gene>